<dbReference type="InterPro" id="IPR050131">
    <property type="entry name" value="Peptidase_S8_subtilisin-like"/>
</dbReference>
<evidence type="ECO:0000256" key="5">
    <source>
        <dbReference type="PROSITE-ProRule" id="PRU01240"/>
    </source>
</evidence>
<keyword evidence="4 5" id="KW-0720">Serine protease</keyword>
<feature type="domain" description="Peptidase S8/S53" evidence="6">
    <location>
        <begin position="174"/>
        <end position="420"/>
    </location>
</feature>
<dbReference type="GO" id="GO:0006508">
    <property type="term" value="P:proteolysis"/>
    <property type="evidence" value="ECO:0007669"/>
    <property type="project" value="UniProtKB-KW"/>
</dbReference>
<dbReference type="Gene3D" id="3.40.50.200">
    <property type="entry name" value="Peptidase S8/S53 domain"/>
    <property type="match status" value="1"/>
</dbReference>
<accession>A0A8J4EE43</accession>
<comment type="similarity">
    <text evidence="1 5">Belongs to the peptidase S8 family.</text>
</comment>
<evidence type="ECO:0000256" key="1">
    <source>
        <dbReference type="ARBA" id="ARBA00011073"/>
    </source>
</evidence>
<gene>
    <name evidence="7" type="ORF">Voc01_061500</name>
</gene>
<dbReference type="PROSITE" id="PS51892">
    <property type="entry name" value="SUBTILASE"/>
    <property type="match status" value="1"/>
</dbReference>
<dbReference type="Proteomes" id="UP000635606">
    <property type="component" value="Unassembled WGS sequence"/>
</dbReference>
<evidence type="ECO:0000259" key="6">
    <source>
        <dbReference type="Pfam" id="PF00082"/>
    </source>
</evidence>
<dbReference type="RefSeq" id="WP_203931121.1">
    <property type="nucleotide sequence ID" value="NZ_BOPH01000087.1"/>
</dbReference>
<dbReference type="PANTHER" id="PTHR43806">
    <property type="entry name" value="PEPTIDASE S8"/>
    <property type="match status" value="1"/>
</dbReference>
<dbReference type="InterPro" id="IPR015500">
    <property type="entry name" value="Peptidase_S8_subtilisin-rel"/>
</dbReference>
<feature type="active site" description="Charge relay system" evidence="5">
    <location>
        <position position="181"/>
    </location>
</feature>
<feature type="active site" description="Charge relay system" evidence="5">
    <location>
        <position position="222"/>
    </location>
</feature>
<evidence type="ECO:0000313" key="7">
    <source>
        <dbReference type="EMBL" id="GIJ71233.1"/>
    </source>
</evidence>
<dbReference type="GO" id="GO:0004252">
    <property type="term" value="F:serine-type endopeptidase activity"/>
    <property type="evidence" value="ECO:0007669"/>
    <property type="project" value="UniProtKB-UniRule"/>
</dbReference>
<dbReference type="InterPro" id="IPR023828">
    <property type="entry name" value="Peptidase_S8_Ser-AS"/>
</dbReference>
<dbReference type="InterPro" id="IPR000209">
    <property type="entry name" value="Peptidase_S8/S53_dom"/>
</dbReference>
<dbReference type="SUPFAM" id="SSF52743">
    <property type="entry name" value="Subtilisin-like"/>
    <property type="match status" value="1"/>
</dbReference>
<dbReference type="InterPro" id="IPR036852">
    <property type="entry name" value="Peptidase_S8/S53_dom_sf"/>
</dbReference>
<evidence type="ECO:0000313" key="8">
    <source>
        <dbReference type="Proteomes" id="UP000635606"/>
    </source>
</evidence>
<organism evidence="7 8">
    <name type="scientific">Virgisporangium ochraceum</name>
    <dbReference type="NCBI Taxonomy" id="65505"/>
    <lineage>
        <taxon>Bacteria</taxon>
        <taxon>Bacillati</taxon>
        <taxon>Actinomycetota</taxon>
        <taxon>Actinomycetes</taxon>
        <taxon>Micromonosporales</taxon>
        <taxon>Micromonosporaceae</taxon>
        <taxon>Virgisporangium</taxon>
    </lineage>
</organism>
<keyword evidence="8" id="KW-1185">Reference proteome</keyword>
<feature type="active site" description="Charge relay system" evidence="5">
    <location>
        <position position="394"/>
    </location>
</feature>
<sequence length="443" mass="46614">MNLDAIQPFASDYPTVPSTPAIREAVAHQVEQLSRVGNVLVRQAAVDRFIEDRSTLPAVDNIEAFRSVLHVAGEVLVDRAALRDKAVTDALANNGLAERPIDGPLGNRVARFRNIDRKAKDLRDMVTDLRSRKLTVALNYVVSNAAVGKSGDTPELAFGPGRYEDYTVPALTGGETVGIIDTGVSGEIRTDGWLAGVKDPPSEIDPLDVLPKDGYLDRAAGHGTHVAGIVQQVAPGTGIRVFTGLKSDGLGSDVEVAEAMLRAVDAGCRILNLSLGCTLDAGDPPPLATKAALDDIIQRYPDVLIVAAAGNDGNQTPVYPAAWAADHPHNVVSVAGLTRDLQPATWSSNGPWVTASAIAEGIRSTFVEGKESPAFDQVPEVFSKSAWAVWGGTSFAAPQIAGAVARICQQLTLTPKQAWATLRAAGTAIPGYGQAFKILPAVS</sequence>
<dbReference type="PRINTS" id="PR00723">
    <property type="entry name" value="SUBTILISIN"/>
</dbReference>
<dbReference type="Pfam" id="PF00082">
    <property type="entry name" value="Peptidase_S8"/>
    <property type="match status" value="1"/>
</dbReference>
<dbReference type="AlphaFoldDB" id="A0A8J4EE43"/>
<name>A0A8J4EE43_9ACTN</name>
<keyword evidence="3 5" id="KW-0378">Hydrolase</keyword>
<proteinExistence type="inferred from homology"/>
<dbReference type="PANTHER" id="PTHR43806:SF11">
    <property type="entry name" value="CEREVISIN-RELATED"/>
    <property type="match status" value="1"/>
</dbReference>
<keyword evidence="2 5" id="KW-0645">Protease</keyword>
<reference evidence="7" key="1">
    <citation type="submission" date="2021-01" db="EMBL/GenBank/DDBJ databases">
        <title>Whole genome shotgun sequence of Virgisporangium ochraceum NBRC 16418.</title>
        <authorList>
            <person name="Komaki H."/>
            <person name="Tamura T."/>
        </authorList>
    </citation>
    <scope>NUCLEOTIDE SEQUENCE</scope>
    <source>
        <strain evidence="7">NBRC 16418</strain>
    </source>
</reference>
<evidence type="ECO:0000256" key="3">
    <source>
        <dbReference type="ARBA" id="ARBA00022801"/>
    </source>
</evidence>
<comment type="caution">
    <text evidence="7">The sequence shown here is derived from an EMBL/GenBank/DDBJ whole genome shotgun (WGS) entry which is preliminary data.</text>
</comment>
<dbReference type="CDD" id="cd00306">
    <property type="entry name" value="Peptidases_S8_S53"/>
    <property type="match status" value="1"/>
</dbReference>
<dbReference type="EMBL" id="BOPH01000087">
    <property type="protein sequence ID" value="GIJ71233.1"/>
    <property type="molecule type" value="Genomic_DNA"/>
</dbReference>
<dbReference type="PROSITE" id="PS00138">
    <property type="entry name" value="SUBTILASE_SER"/>
    <property type="match status" value="1"/>
</dbReference>
<evidence type="ECO:0000256" key="4">
    <source>
        <dbReference type="ARBA" id="ARBA00022825"/>
    </source>
</evidence>
<evidence type="ECO:0000256" key="2">
    <source>
        <dbReference type="ARBA" id="ARBA00022670"/>
    </source>
</evidence>
<protein>
    <recommendedName>
        <fullName evidence="6">Peptidase S8/S53 domain-containing protein</fullName>
    </recommendedName>
</protein>